<protein>
    <submittedName>
        <fullName evidence="5">DNA polymerase III subunit epsilon</fullName>
    </submittedName>
</protein>
<evidence type="ECO:0000256" key="1">
    <source>
        <dbReference type="ARBA" id="ARBA00022722"/>
    </source>
</evidence>
<dbReference type="AlphaFoldDB" id="A0A4Y3HSR5"/>
<dbReference type="EMBL" id="BJLF01000004">
    <property type="protein sequence ID" value="GEA50193.1"/>
    <property type="molecule type" value="Genomic_DNA"/>
</dbReference>
<dbReference type="InterPro" id="IPR036397">
    <property type="entry name" value="RNaseH_sf"/>
</dbReference>
<evidence type="ECO:0000259" key="4">
    <source>
        <dbReference type="SMART" id="SM00479"/>
    </source>
</evidence>
<gene>
    <name evidence="5" type="ORF">VIN01S_09970</name>
</gene>
<organism evidence="5 6">
    <name type="scientific">Vibrio inusitatus NBRC 102082</name>
    <dbReference type="NCBI Taxonomy" id="1219070"/>
    <lineage>
        <taxon>Bacteria</taxon>
        <taxon>Pseudomonadati</taxon>
        <taxon>Pseudomonadota</taxon>
        <taxon>Gammaproteobacteria</taxon>
        <taxon>Vibrionales</taxon>
        <taxon>Vibrionaceae</taxon>
        <taxon>Vibrio</taxon>
    </lineage>
</organism>
<dbReference type="Proteomes" id="UP000318717">
    <property type="component" value="Unassembled WGS sequence"/>
</dbReference>
<comment type="caution">
    <text evidence="5">The sequence shown here is derived from an EMBL/GenBank/DDBJ whole genome shotgun (WGS) entry which is preliminary data.</text>
</comment>
<dbReference type="GO" id="GO:0003676">
    <property type="term" value="F:nucleic acid binding"/>
    <property type="evidence" value="ECO:0007669"/>
    <property type="project" value="InterPro"/>
</dbReference>
<dbReference type="InterPro" id="IPR012337">
    <property type="entry name" value="RNaseH-like_sf"/>
</dbReference>
<dbReference type="PANTHER" id="PTHR30231:SF4">
    <property type="entry name" value="PROTEIN NEN2"/>
    <property type="match status" value="1"/>
</dbReference>
<keyword evidence="2" id="KW-0378">Hydrolase</keyword>
<dbReference type="GO" id="GO:0008408">
    <property type="term" value="F:3'-5' exonuclease activity"/>
    <property type="evidence" value="ECO:0007669"/>
    <property type="project" value="TreeGrafter"/>
</dbReference>
<dbReference type="InterPro" id="IPR013520">
    <property type="entry name" value="Ribonucl_H"/>
</dbReference>
<dbReference type="PANTHER" id="PTHR30231">
    <property type="entry name" value="DNA POLYMERASE III SUBUNIT EPSILON"/>
    <property type="match status" value="1"/>
</dbReference>
<dbReference type="GO" id="GO:0005829">
    <property type="term" value="C:cytosol"/>
    <property type="evidence" value="ECO:0007669"/>
    <property type="project" value="TreeGrafter"/>
</dbReference>
<dbReference type="SMART" id="SM00479">
    <property type="entry name" value="EXOIII"/>
    <property type="match status" value="1"/>
</dbReference>
<keyword evidence="6" id="KW-1185">Reference proteome</keyword>
<sequence length="235" mass="26856">MFKFFHPLESTKRKRKSLVDSKTTPKLFKRLLESPTPEVDTLHNDLDYIILDLETTGLDSENDLILSIGWVVLSKRKIDLTSACHFYINQESQVKPETAIINHITPQMLDEGVSIHDAMRAFYDAALGKVIVAHGCVIETNFINQYLHSNYHVWNLPLIWLDTLCLEKKMAKARNDVEDVDLTLSGTRVRYNLPEYNGHNALSDALATAELLMAQAKRLEPNHDIKFGYLYKLGN</sequence>
<proteinExistence type="predicted"/>
<name>A0A4Y3HSR5_9VIBR</name>
<evidence type="ECO:0000313" key="6">
    <source>
        <dbReference type="Proteomes" id="UP000318717"/>
    </source>
</evidence>
<dbReference type="SUPFAM" id="SSF53098">
    <property type="entry name" value="Ribonuclease H-like"/>
    <property type="match status" value="1"/>
</dbReference>
<evidence type="ECO:0000256" key="3">
    <source>
        <dbReference type="ARBA" id="ARBA00022839"/>
    </source>
</evidence>
<reference evidence="5 6" key="1">
    <citation type="submission" date="2019-06" db="EMBL/GenBank/DDBJ databases">
        <title>Whole genome shotgun sequence of Vibrio inusitatus NBRC 102082.</title>
        <authorList>
            <person name="Hosoyama A."/>
            <person name="Uohara A."/>
            <person name="Ohji S."/>
            <person name="Ichikawa N."/>
        </authorList>
    </citation>
    <scope>NUCLEOTIDE SEQUENCE [LARGE SCALE GENOMIC DNA]</scope>
    <source>
        <strain evidence="5 6">NBRC 102082</strain>
    </source>
</reference>
<feature type="domain" description="Exonuclease" evidence="4">
    <location>
        <begin position="47"/>
        <end position="221"/>
    </location>
</feature>
<evidence type="ECO:0000313" key="5">
    <source>
        <dbReference type="EMBL" id="GEA50193.1"/>
    </source>
</evidence>
<dbReference type="OrthoDB" id="5497329at2"/>
<dbReference type="Gene3D" id="3.30.420.10">
    <property type="entry name" value="Ribonuclease H-like superfamily/Ribonuclease H"/>
    <property type="match status" value="1"/>
</dbReference>
<dbReference type="CDD" id="cd06127">
    <property type="entry name" value="DEDDh"/>
    <property type="match status" value="1"/>
</dbReference>
<dbReference type="RefSeq" id="WP_141344592.1">
    <property type="nucleotide sequence ID" value="NZ_BJLF01000004.1"/>
</dbReference>
<accession>A0A4Y3HSR5</accession>
<evidence type="ECO:0000256" key="2">
    <source>
        <dbReference type="ARBA" id="ARBA00022801"/>
    </source>
</evidence>
<dbReference type="Pfam" id="PF00929">
    <property type="entry name" value="RNase_T"/>
    <property type="match status" value="1"/>
</dbReference>
<dbReference type="GO" id="GO:0006259">
    <property type="term" value="P:DNA metabolic process"/>
    <property type="evidence" value="ECO:0007669"/>
    <property type="project" value="UniProtKB-ARBA"/>
</dbReference>
<keyword evidence="3" id="KW-0269">Exonuclease</keyword>
<keyword evidence="1" id="KW-0540">Nuclease</keyword>